<evidence type="ECO:0000313" key="2">
    <source>
        <dbReference type="EMBL" id="EFO87100.1"/>
    </source>
</evidence>
<protein>
    <submittedName>
        <fullName evidence="2">Uncharacterized protein</fullName>
    </submittedName>
</protein>
<sequence length="162" mass="18534">MATSDGFQKSDDGKECVEDVKKIRSEREELIAKCEELFPETFAHSYEKFPEKLSQELVEYKESDVVSVAAIRSQLEEVEILIDEFEMSIDNVEDEIAGRGIPWDSEYLTRVDENKNMKASRDVKTIGKPGNYSLSRFQLLAVFSLALFSALFVIFDLQSLIF</sequence>
<gene>
    <name evidence="2" type="ORF">CRE_28994</name>
</gene>
<proteinExistence type="predicted"/>
<organism evidence="3">
    <name type="scientific">Caenorhabditis remanei</name>
    <name type="common">Caenorhabditis vulgaris</name>
    <dbReference type="NCBI Taxonomy" id="31234"/>
    <lineage>
        <taxon>Eukaryota</taxon>
        <taxon>Metazoa</taxon>
        <taxon>Ecdysozoa</taxon>
        <taxon>Nematoda</taxon>
        <taxon>Chromadorea</taxon>
        <taxon>Rhabditida</taxon>
        <taxon>Rhabditina</taxon>
        <taxon>Rhabditomorpha</taxon>
        <taxon>Rhabditoidea</taxon>
        <taxon>Rhabditidae</taxon>
        <taxon>Peloderinae</taxon>
        <taxon>Caenorhabditis</taxon>
    </lineage>
</organism>
<dbReference type="Proteomes" id="UP000008281">
    <property type="component" value="Unassembled WGS sequence"/>
</dbReference>
<keyword evidence="3" id="KW-1185">Reference proteome</keyword>
<keyword evidence="1" id="KW-0472">Membrane</keyword>
<evidence type="ECO:0000256" key="1">
    <source>
        <dbReference type="SAM" id="Phobius"/>
    </source>
</evidence>
<dbReference type="AlphaFoldDB" id="E3N5E3"/>
<evidence type="ECO:0000313" key="3">
    <source>
        <dbReference type="Proteomes" id="UP000008281"/>
    </source>
</evidence>
<dbReference type="EMBL" id="DS268531">
    <property type="protein sequence ID" value="EFO87100.1"/>
    <property type="molecule type" value="Genomic_DNA"/>
</dbReference>
<name>E3N5E3_CAERE</name>
<accession>E3N5E3</accession>
<dbReference type="HOGENOM" id="CLU_1636991_0_0_1"/>
<keyword evidence="1" id="KW-0812">Transmembrane</keyword>
<dbReference type="InParanoid" id="E3N5E3"/>
<keyword evidence="1" id="KW-1133">Transmembrane helix</keyword>
<reference evidence="2" key="1">
    <citation type="submission" date="2007-07" db="EMBL/GenBank/DDBJ databases">
        <title>PCAP assembly of the Caenorhabditis remanei genome.</title>
        <authorList>
            <consortium name="The Caenorhabditis remanei Sequencing Consortium"/>
            <person name="Wilson R.K."/>
        </authorList>
    </citation>
    <scope>NUCLEOTIDE SEQUENCE [LARGE SCALE GENOMIC DNA]</scope>
    <source>
        <strain evidence="2">PB4641</strain>
    </source>
</reference>
<feature type="transmembrane region" description="Helical" evidence="1">
    <location>
        <begin position="137"/>
        <end position="155"/>
    </location>
</feature>